<protein>
    <submittedName>
        <fullName evidence="2">Bro-N domain-containing protein</fullName>
    </submittedName>
</protein>
<accession>A0AB39VJY5</accession>
<gene>
    <name evidence="2" type="ORF">AB3G37_14910</name>
</gene>
<dbReference type="PROSITE" id="PS51750">
    <property type="entry name" value="BRO_N"/>
    <property type="match status" value="1"/>
</dbReference>
<evidence type="ECO:0000313" key="2">
    <source>
        <dbReference type="EMBL" id="XDU70858.1"/>
    </source>
</evidence>
<dbReference type="AlphaFoldDB" id="A0AB39VJY5"/>
<reference evidence="2" key="1">
    <citation type="submission" date="2024-07" db="EMBL/GenBank/DDBJ databases">
        <authorList>
            <person name="Biller S.J."/>
        </authorList>
    </citation>
    <scope>NUCLEOTIDE SEQUENCE</scope>
    <source>
        <strain evidence="2">WC2420</strain>
    </source>
</reference>
<dbReference type="Pfam" id="PF02498">
    <property type="entry name" value="Bro-N"/>
    <property type="match status" value="1"/>
</dbReference>
<sequence length="325" mass="36749">MKSEVMCSKNDKTPIAPTTEVFESTNPAKVIDMSRSNVAEAKNDFTIFKFGDSDIRVIDKNGEPWFVAKDVCDAIGIANNRDALNKLDDEEKVTVGLTDAQAGSGMQSISLVSESGMYTLVLRCRDAVNKGSVPHAFRKWVTAEVLPAIRKHGVYEKPIAIKKNHQSSATQLTPLRQTAERLITTGLGRIYPDIWKFVHKKFEIEHIHQLQPTQIGEAVEYLTALEGEYLAKQGKQMSLPISYPMSYYDKYRWIIGNEDLSSPTRYPAKLLELGGDYPNPLGRMLGEMKQMGYEVEAALFQLLSLQHHLEVMRQRIERVERAIMR</sequence>
<evidence type="ECO:0000259" key="1">
    <source>
        <dbReference type="PROSITE" id="PS51750"/>
    </source>
</evidence>
<feature type="domain" description="Bro-N" evidence="1">
    <location>
        <begin position="42"/>
        <end position="153"/>
    </location>
</feature>
<dbReference type="PANTHER" id="PTHR36180:SF2">
    <property type="entry name" value="BRO FAMILY PROTEIN"/>
    <property type="match status" value="1"/>
</dbReference>
<organism evidence="2">
    <name type="scientific">Rouxiella sp. WC2420</name>
    <dbReference type="NCBI Taxonomy" id="3234145"/>
    <lineage>
        <taxon>Bacteria</taxon>
        <taxon>Pseudomonadati</taxon>
        <taxon>Pseudomonadota</taxon>
        <taxon>Gammaproteobacteria</taxon>
        <taxon>Enterobacterales</taxon>
        <taxon>Yersiniaceae</taxon>
        <taxon>Rouxiella</taxon>
    </lineage>
</organism>
<proteinExistence type="predicted"/>
<dbReference type="PANTHER" id="PTHR36180">
    <property type="entry name" value="DNA-BINDING PROTEIN-RELATED-RELATED"/>
    <property type="match status" value="1"/>
</dbReference>
<dbReference type="EMBL" id="CP165628">
    <property type="protein sequence ID" value="XDU70858.1"/>
    <property type="molecule type" value="Genomic_DNA"/>
</dbReference>
<dbReference type="InterPro" id="IPR003497">
    <property type="entry name" value="BRO_N_domain"/>
</dbReference>
<name>A0AB39VJY5_9GAMM</name>
<dbReference type="SMART" id="SM01040">
    <property type="entry name" value="Bro-N"/>
    <property type="match status" value="1"/>
</dbReference>
<dbReference type="RefSeq" id="WP_369788301.1">
    <property type="nucleotide sequence ID" value="NZ_CP165628.1"/>
</dbReference>